<dbReference type="GO" id="GO:0036064">
    <property type="term" value="C:ciliary basal body"/>
    <property type="evidence" value="ECO:0007669"/>
    <property type="project" value="InterPro"/>
</dbReference>
<dbReference type="PANTHER" id="PTHR14881">
    <property type="entry name" value="LISH DOMAIN-CONTAINING PROTEIN ARMC9"/>
    <property type="match status" value="1"/>
</dbReference>
<dbReference type="Proteomes" id="UP000070544">
    <property type="component" value="Unassembled WGS sequence"/>
</dbReference>
<sequence length="179" mass="20123">MEPPGLDTEELVREYLEYASFSDTLDAMETESAAKGRPLKDRGVADEEARRALRDAMRSHFLTGDADAFFALWDSRLHPVARESVEGAKVEFLLRIYFAVYPVHPGVARQGDRPFSLPTSLSNFKTYIETRGSSLVRDPELLPYFALPYVADPGQHPSFVTVMTVGVVRFRISRSLIPL</sequence>
<evidence type="ECO:0000313" key="3">
    <source>
        <dbReference type="Proteomes" id="UP000070544"/>
    </source>
</evidence>
<dbReference type="EMBL" id="KQ965799">
    <property type="protein sequence ID" value="KXS11593.1"/>
    <property type="molecule type" value="Genomic_DNA"/>
</dbReference>
<dbReference type="Pfam" id="PF23138">
    <property type="entry name" value="CTLH_Armc9"/>
    <property type="match status" value="1"/>
</dbReference>
<proteinExistence type="predicted"/>
<keyword evidence="3" id="KW-1185">Reference proteome</keyword>
<dbReference type="GO" id="GO:0060271">
    <property type="term" value="P:cilium assembly"/>
    <property type="evidence" value="ECO:0007669"/>
    <property type="project" value="InterPro"/>
</dbReference>
<dbReference type="GO" id="GO:0097542">
    <property type="term" value="C:ciliary tip"/>
    <property type="evidence" value="ECO:0007669"/>
    <property type="project" value="TreeGrafter"/>
</dbReference>
<reference evidence="2 3" key="1">
    <citation type="journal article" date="2015" name="Genome Biol. Evol.">
        <title>Phylogenomic analyses indicate that early fungi evolved digesting cell walls of algal ancestors of land plants.</title>
        <authorList>
            <person name="Chang Y."/>
            <person name="Wang S."/>
            <person name="Sekimoto S."/>
            <person name="Aerts A.L."/>
            <person name="Choi C."/>
            <person name="Clum A."/>
            <person name="LaButti K.M."/>
            <person name="Lindquist E.A."/>
            <person name="Yee Ngan C."/>
            <person name="Ohm R.A."/>
            <person name="Salamov A.A."/>
            <person name="Grigoriev I.V."/>
            <person name="Spatafora J.W."/>
            <person name="Berbee M.L."/>
        </authorList>
    </citation>
    <scope>NUCLEOTIDE SEQUENCE [LARGE SCALE GENOMIC DNA]</scope>
    <source>
        <strain evidence="2 3">JEL478</strain>
    </source>
</reference>
<dbReference type="InterPro" id="IPR040369">
    <property type="entry name" value="ARMC9"/>
</dbReference>
<organism evidence="2 3">
    <name type="scientific">Gonapodya prolifera (strain JEL478)</name>
    <name type="common">Monoblepharis prolifera</name>
    <dbReference type="NCBI Taxonomy" id="1344416"/>
    <lineage>
        <taxon>Eukaryota</taxon>
        <taxon>Fungi</taxon>
        <taxon>Fungi incertae sedis</taxon>
        <taxon>Chytridiomycota</taxon>
        <taxon>Chytridiomycota incertae sedis</taxon>
        <taxon>Monoblepharidomycetes</taxon>
        <taxon>Monoblepharidales</taxon>
        <taxon>Gonapodyaceae</taxon>
        <taxon>Gonapodya</taxon>
    </lineage>
</organism>
<dbReference type="AlphaFoldDB" id="A0A139A5C2"/>
<dbReference type="InterPro" id="IPR056327">
    <property type="entry name" value="ARMC9_CTLH-like_dom"/>
</dbReference>
<accession>A0A139A5C2</accession>
<protein>
    <recommendedName>
        <fullName evidence="1">ARMC9 CTLH-like domain-containing protein</fullName>
    </recommendedName>
</protein>
<evidence type="ECO:0000259" key="1">
    <source>
        <dbReference type="Pfam" id="PF23138"/>
    </source>
</evidence>
<feature type="domain" description="ARMC9 CTLH-like" evidence="1">
    <location>
        <begin position="55"/>
        <end position="163"/>
    </location>
</feature>
<dbReference type="GO" id="GO:0005814">
    <property type="term" value="C:centriole"/>
    <property type="evidence" value="ECO:0007669"/>
    <property type="project" value="TreeGrafter"/>
</dbReference>
<dbReference type="STRING" id="1344416.A0A139A5C2"/>
<dbReference type="PANTHER" id="PTHR14881:SF4">
    <property type="entry name" value="LISH DOMAIN-CONTAINING PROTEIN ARMC9"/>
    <property type="match status" value="1"/>
</dbReference>
<name>A0A139A5C2_GONPJ</name>
<gene>
    <name evidence="2" type="ORF">M427DRAFT_424463</name>
</gene>
<evidence type="ECO:0000313" key="2">
    <source>
        <dbReference type="EMBL" id="KXS11593.1"/>
    </source>
</evidence>
<dbReference type="OrthoDB" id="193023at2759"/>